<dbReference type="RefSeq" id="WP_345007580.1">
    <property type="nucleotide sequence ID" value="NZ_BAABCY010000092.1"/>
</dbReference>
<accession>A0ABP6YF42</accession>
<dbReference type="Proteomes" id="UP001500954">
    <property type="component" value="Unassembled WGS sequence"/>
</dbReference>
<gene>
    <name evidence="1" type="ORF">GCM10022395_33550</name>
</gene>
<dbReference type="EMBL" id="BAABCY010000092">
    <property type="protein sequence ID" value="GAA3582467.1"/>
    <property type="molecule type" value="Genomic_DNA"/>
</dbReference>
<organism evidence="1 2">
    <name type="scientific">Snuella lapsa</name>
    <dbReference type="NCBI Taxonomy" id="870481"/>
    <lineage>
        <taxon>Bacteria</taxon>
        <taxon>Pseudomonadati</taxon>
        <taxon>Bacteroidota</taxon>
        <taxon>Flavobacteriia</taxon>
        <taxon>Flavobacteriales</taxon>
        <taxon>Flavobacteriaceae</taxon>
        <taxon>Snuella</taxon>
    </lineage>
</organism>
<proteinExistence type="predicted"/>
<keyword evidence="2" id="KW-1185">Reference proteome</keyword>
<reference evidence="2" key="1">
    <citation type="journal article" date="2019" name="Int. J. Syst. Evol. Microbiol.">
        <title>The Global Catalogue of Microorganisms (GCM) 10K type strain sequencing project: providing services to taxonomists for standard genome sequencing and annotation.</title>
        <authorList>
            <consortium name="The Broad Institute Genomics Platform"/>
            <consortium name="The Broad Institute Genome Sequencing Center for Infectious Disease"/>
            <person name="Wu L."/>
            <person name="Ma J."/>
        </authorList>
    </citation>
    <scope>NUCLEOTIDE SEQUENCE [LARGE SCALE GENOMIC DNA]</scope>
    <source>
        <strain evidence="2">JCM 17111</strain>
    </source>
</reference>
<sequence length="169" mass="19604">MLSVTVILVGSCGAVVRMKGNHYLTEAHGAIPPDFAGDQTTMVFITHHRSYNKYLKRNVRKYYHGSYEFATADEFTENTKYQDVKTYRYVFDYVYIQPGGVAFKNQTVTSGNFSTTMTTARAPLYNVKKFSIWDRKNDAIYRSKITSSFWSKLQKVYLRKLEKKRISSI</sequence>
<evidence type="ECO:0000313" key="2">
    <source>
        <dbReference type="Proteomes" id="UP001500954"/>
    </source>
</evidence>
<name>A0ABP6YF42_9FLAO</name>
<evidence type="ECO:0000313" key="1">
    <source>
        <dbReference type="EMBL" id="GAA3582467.1"/>
    </source>
</evidence>
<comment type="caution">
    <text evidence="1">The sequence shown here is derived from an EMBL/GenBank/DDBJ whole genome shotgun (WGS) entry which is preliminary data.</text>
</comment>
<protein>
    <submittedName>
        <fullName evidence="1">Uncharacterized protein</fullName>
    </submittedName>
</protein>